<dbReference type="InterPro" id="IPR004843">
    <property type="entry name" value="Calcineurin-like_PHP"/>
</dbReference>
<evidence type="ECO:0000256" key="2">
    <source>
        <dbReference type="ARBA" id="ARBA00022801"/>
    </source>
</evidence>
<dbReference type="OrthoDB" id="651281at2"/>
<feature type="domain" description="Calcineurin-like phosphoesterase" evidence="5">
    <location>
        <begin position="3"/>
        <end position="189"/>
    </location>
</feature>
<keyword evidence="1" id="KW-0479">Metal-binding</keyword>
<dbReference type="Proteomes" id="UP000049455">
    <property type="component" value="Unassembled WGS sequence"/>
</dbReference>
<gene>
    <name evidence="6" type="ORF">JSE7799_03651</name>
</gene>
<dbReference type="InterPro" id="IPR029052">
    <property type="entry name" value="Metallo-depent_PP-like"/>
</dbReference>
<dbReference type="Gene3D" id="3.60.21.10">
    <property type="match status" value="1"/>
</dbReference>
<evidence type="ECO:0000313" key="7">
    <source>
        <dbReference type="Proteomes" id="UP000049455"/>
    </source>
</evidence>
<name>A0A0M7BET6_9RHOB</name>
<evidence type="ECO:0000256" key="3">
    <source>
        <dbReference type="ARBA" id="ARBA00023004"/>
    </source>
</evidence>
<dbReference type="GO" id="GO:0016787">
    <property type="term" value="F:hydrolase activity"/>
    <property type="evidence" value="ECO:0007669"/>
    <property type="project" value="UniProtKB-KW"/>
</dbReference>
<accession>A0A0M7BET6</accession>
<dbReference type="PANTHER" id="PTHR42988:SF2">
    <property type="entry name" value="CYCLIC NUCLEOTIDE PHOSPHODIESTERASE CBUA0032-RELATED"/>
    <property type="match status" value="1"/>
</dbReference>
<sequence>MRRVLHISDLHFGRDRPDLLRPLIRTINGLAPDLVAISGDFTQRARLGQYRAARAFLAQLQPPVLSVPGNHDTPLDNLFIRFLYPWARYRKYIHPELEPSWEDEEVAVVGINTVNRWSWQRGRIGRHTIRRVCNGFTDDEPARTQIAMLHHPLEHGSDVEKRLMRGADRALTRLGECGADVVLSGHLHTWHARPFATQAGVLFVQAGTGLSTRLRGQPNDFNLLSIEDGKVKVEQWIAGEGQIEFAPGQSADFEKIDGAWQATS</sequence>
<dbReference type="RefSeq" id="WP_055664901.1">
    <property type="nucleotide sequence ID" value="NZ_CYPR01000240.1"/>
</dbReference>
<evidence type="ECO:0000313" key="6">
    <source>
        <dbReference type="EMBL" id="CUH40911.1"/>
    </source>
</evidence>
<comment type="similarity">
    <text evidence="4">Belongs to the cyclic nucleotide phosphodiesterase class-III family.</text>
</comment>
<organism evidence="6 7">
    <name type="scientific">Jannaschia seosinensis</name>
    <dbReference type="NCBI Taxonomy" id="313367"/>
    <lineage>
        <taxon>Bacteria</taxon>
        <taxon>Pseudomonadati</taxon>
        <taxon>Pseudomonadota</taxon>
        <taxon>Alphaproteobacteria</taxon>
        <taxon>Rhodobacterales</taxon>
        <taxon>Roseobacteraceae</taxon>
        <taxon>Jannaschia</taxon>
    </lineage>
</organism>
<evidence type="ECO:0000259" key="5">
    <source>
        <dbReference type="Pfam" id="PF00149"/>
    </source>
</evidence>
<dbReference type="SUPFAM" id="SSF56300">
    <property type="entry name" value="Metallo-dependent phosphatases"/>
    <property type="match status" value="1"/>
</dbReference>
<keyword evidence="7" id="KW-1185">Reference proteome</keyword>
<proteinExistence type="inferred from homology"/>
<protein>
    <submittedName>
        <fullName evidence="6">Calcineurin-like phosphoesterase</fullName>
    </submittedName>
</protein>
<dbReference type="CDD" id="cd07400">
    <property type="entry name" value="MPP_1"/>
    <property type="match status" value="1"/>
</dbReference>
<dbReference type="STRING" id="313367.JSE7799_03651"/>
<evidence type="ECO:0000256" key="1">
    <source>
        <dbReference type="ARBA" id="ARBA00022723"/>
    </source>
</evidence>
<dbReference type="Pfam" id="PF00149">
    <property type="entry name" value="Metallophos"/>
    <property type="match status" value="1"/>
</dbReference>
<dbReference type="EMBL" id="CYPR01000240">
    <property type="protein sequence ID" value="CUH40911.1"/>
    <property type="molecule type" value="Genomic_DNA"/>
</dbReference>
<keyword evidence="3" id="KW-0408">Iron</keyword>
<reference evidence="6 7" key="1">
    <citation type="submission" date="2015-09" db="EMBL/GenBank/DDBJ databases">
        <authorList>
            <person name="Jackson K.R."/>
            <person name="Lunt B.L."/>
            <person name="Fisher J.N.B."/>
            <person name="Gardner A.V."/>
            <person name="Bailey M.E."/>
            <person name="Deus L.M."/>
            <person name="Earl A.S."/>
            <person name="Gibby P.D."/>
            <person name="Hartmann K.A."/>
            <person name="Liu J.E."/>
            <person name="Manci A.M."/>
            <person name="Nielsen D.A."/>
            <person name="Solomon M.B."/>
            <person name="Breakwell D.P."/>
            <person name="Burnett S.H."/>
            <person name="Grose J.H."/>
        </authorList>
    </citation>
    <scope>NUCLEOTIDE SEQUENCE [LARGE SCALE GENOMIC DNA]</scope>
    <source>
        <strain evidence="6 7">CECT 7799</strain>
    </source>
</reference>
<dbReference type="AlphaFoldDB" id="A0A0M7BET6"/>
<dbReference type="PANTHER" id="PTHR42988">
    <property type="entry name" value="PHOSPHOHYDROLASE"/>
    <property type="match status" value="1"/>
</dbReference>
<dbReference type="GO" id="GO:0046872">
    <property type="term" value="F:metal ion binding"/>
    <property type="evidence" value="ECO:0007669"/>
    <property type="project" value="UniProtKB-KW"/>
</dbReference>
<keyword evidence="2" id="KW-0378">Hydrolase</keyword>
<dbReference type="InterPro" id="IPR050884">
    <property type="entry name" value="CNP_phosphodiesterase-III"/>
</dbReference>
<evidence type="ECO:0000256" key="4">
    <source>
        <dbReference type="ARBA" id="ARBA00025742"/>
    </source>
</evidence>